<reference evidence="2" key="1">
    <citation type="journal article" date="2019" name="Curr. Biol.">
        <title>Genome Sequence of Striga asiatica Provides Insight into the Evolution of Plant Parasitism.</title>
        <authorList>
            <person name="Yoshida S."/>
            <person name="Kim S."/>
            <person name="Wafula E.K."/>
            <person name="Tanskanen J."/>
            <person name="Kim Y.M."/>
            <person name="Honaas L."/>
            <person name="Yang Z."/>
            <person name="Spallek T."/>
            <person name="Conn C.E."/>
            <person name="Ichihashi Y."/>
            <person name="Cheong K."/>
            <person name="Cui S."/>
            <person name="Der J.P."/>
            <person name="Gundlach H."/>
            <person name="Jiao Y."/>
            <person name="Hori C."/>
            <person name="Ishida J.K."/>
            <person name="Kasahara H."/>
            <person name="Kiba T."/>
            <person name="Kim M.S."/>
            <person name="Koo N."/>
            <person name="Laohavisit A."/>
            <person name="Lee Y.H."/>
            <person name="Lumba S."/>
            <person name="McCourt P."/>
            <person name="Mortimer J.C."/>
            <person name="Mutuku J.M."/>
            <person name="Nomura T."/>
            <person name="Sasaki-Sekimoto Y."/>
            <person name="Seto Y."/>
            <person name="Wang Y."/>
            <person name="Wakatake T."/>
            <person name="Sakakibara H."/>
            <person name="Demura T."/>
            <person name="Yamaguchi S."/>
            <person name="Yoneyama K."/>
            <person name="Manabe R.I."/>
            <person name="Nelson D.C."/>
            <person name="Schulman A.H."/>
            <person name="Timko M.P."/>
            <person name="dePamphilis C.W."/>
            <person name="Choi D."/>
            <person name="Shirasu K."/>
        </authorList>
    </citation>
    <scope>NUCLEOTIDE SEQUENCE [LARGE SCALE GENOMIC DNA]</scope>
    <source>
        <strain evidence="2">cv. UVA1</strain>
    </source>
</reference>
<keyword evidence="1" id="KW-0418">Kinase</keyword>
<keyword evidence="2" id="KW-1185">Reference proteome</keyword>
<organism evidence="1 2">
    <name type="scientific">Striga asiatica</name>
    <name type="common">Asiatic witchweed</name>
    <name type="synonym">Buchnera asiatica</name>
    <dbReference type="NCBI Taxonomy" id="4170"/>
    <lineage>
        <taxon>Eukaryota</taxon>
        <taxon>Viridiplantae</taxon>
        <taxon>Streptophyta</taxon>
        <taxon>Embryophyta</taxon>
        <taxon>Tracheophyta</taxon>
        <taxon>Spermatophyta</taxon>
        <taxon>Magnoliopsida</taxon>
        <taxon>eudicotyledons</taxon>
        <taxon>Gunneridae</taxon>
        <taxon>Pentapetalae</taxon>
        <taxon>asterids</taxon>
        <taxon>lamiids</taxon>
        <taxon>Lamiales</taxon>
        <taxon>Orobanchaceae</taxon>
        <taxon>Buchnereae</taxon>
        <taxon>Striga</taxon>
    </lineage>
</organism>
<name>A0A5A7QME0_STRAF</name>
<dbReference type="OrthoDB" id="1743330at2759"/>
<evidence type="ECO:0000313" key="2">
    <source>
        <dbReference type="Proteomes" id="UP000325081"/>
    </source>
</evidence>
<dbReference type="Proteomes" id="UP000325081">
    <property type="component" value="Unassembled WGS sequence"/>
</dbReference>
<gene>
    <name evidence="1" type="ORF">STAS_23167</name>
</gene>
<protein>
    <submittedName>
        <fullName evidence="1">Serine/threonine-protein kinase SBK1</fullName>
    </submittedName>
</protein>
<comment type="caution">
    <text evidence="1">The sequence shown here is derived from an EMBL/GenBank/DDBJ whole genome shotgun (WGS) entry which is preliminary data.</text>
</comment>
<proteinExistence type="predicted"/>
<keyword evidence="1" id="KW-0808">Transferase</keyword>
<evidence type="ECO:0000313" key="1">
    <source>
        <dbReference type="EMBL" id="GER46166.1"/>
    </source>
</evidence>
<dbReference type="GO" id="GO:0016301">
    <property type="term" value="F:kinase activity"/>
    <property type="evidence" value="ECO:0007669"/>
    <property type="project" value="UniProtKB-KW"/>
</dbReference>
<sequence length="140" mass="15712">MGEFGLSLHRSGGSICSGVSRRGVAQSEGHRFESCHLDCFRFAKYELNIEKRTPSEKVRKIFNDALKNCNSQSARGPQKRTKSTTGSKTFLNQLSLVLTYIRLVVSYIRSWLLLGVIFQQACGDLTFERESRRGGVHVAP</sequence>
<dbReference type="EMBL" id="BKCP01007405">
    <property type="protein sequence ID" value="GER46166.1"/>
    <property type="molecule type" value="Genomic_DNA"/>
</dbReference>
<dbReference type="AlphaFoldDB" id="A0A5A7QME0"/>
<accession>A0A5A7QME0</accession>